<comment type="caution">
    <text evidence="1">The sequence shown here is derived from an EMBL/GenBank/DDBJ whole genome shotgun (WGS) entry which is preliminary data.</text>
</comment>
<evidence type="ECO:0008006" key="3">
    <source>
        <dbReference type="Google" id="ProtNLM"/>
    </source>
</evidence>
<dbReference type="Proteomes" id="UP001597201">
    <property type="component" value="Unassembled WGS sequence"/>
</dbReference>
<proteinExistence type="predicted"/>
<dbReference type="RefSeq" id="WP_377178882.1">
    <property type="nucleotide sequence ID" value="NZ_JBHTMY010000003.1"/>
</dbReference>
<name>A0ABW3Y2K2_9FLAO</name>
<keyword evidence="2" id="KW-1185">Reference proteome</keyword>
<sequence>MDNVWYYKQSVKLEERIISEFKQQGKWNLVIWSDNEFYRSVHSSHERESFFKFSYKKMNNSVYNGIKPKLFKFIEMYSRWSKLGSFLPDNRTIYDYENIFNMMVNYTYHKLVDNKISLIIFNRAPHIGGDFILYELGQLLGIKTLIMEQSQFPNKFFYYFKNEDYGNFETSSNLREYNKIEIQSKFEKEIWYMNKKEISTFNIKNSLYKKFQDEYRLIKELFIYRTDKNAIERYFLKKKYKNNNNLYSVSSIDLKLKYVYFPLHLQPEKTTSIWGGVYVDQLLAVEKLRDILPEDWYIYIKENPKQNYYIRGNSFYERLRKINHTILIDKRFDTYNLMKNCQFVATVAGTAGWEAITGGKKTLVFGWGVWYKNLPGVFKFDEGFKLNDILDYNFEHNELEIALSKLMMKMAEGIIYLQYSRGYKDYDFEINIRTVYNSMYSILYNKNGEIN</sequence>
<dbReference type="Pfam" id="PF05159">
    <property type="entry name" value="Capsule_synth"/>
    <property type="match status" value="1"/>
</dbReference>
<accession>A0ABW3Y2K2</accession>
<dbReference type="InterPro" id="IPR007833">
    <property type="entry name" value="Capsule_polysaccharide_synth"/>
</dbReference>
<dbReference type="EMBL" id="JBHTMY010000003">
    <property type="protein sequence ID" value="MFD1316092.1"/>
    <property type="molecule type" value="Genomic_DNA"/>
</dbReference>
<reference evidence="2" key="1">
    <citation type="journal article" date="2019" name="Int. J. Syst. Evol. Microbiol.">
        <title>The Global Catalogue of Microorganisms (GCM) 10K type strain sequencing project: providing services to taxonomists for standard genome sequencing and annotation.</title>
        <authorList>
            <consortium name="The Broad Institute Genomics Platform"/>
            <consortium name="The Broad Institute Genome Sequencing Center for Infectious Disease"/>
            <person name="Wu L."/>
            <person name="Ma J."/>
        </authorList>
    </citation>
    <scope>NUCLEOTIDE SEQUENCE [LARGE SCALE GENOMIC DNA]</scope>
    <source>
        <strain evidence="2">CCUG 61485</strain>
    </source>
</reference>
<protein>
    <recommendedName>
        <fullName evidence="3">Capsule polysaccharide biosynthesis protein</fullName>
    </recommendedName>
</protein>
<gene>
    <name evidence="1" type="ORF">ACFQ39_10720</name>
</gene>
<evidence type="ECO:0000313" key="2">
    <source>
        <dbReference type="Proteomes" id="UP001597201"/>
    </source>
</evidence>
<organism evidence="1 2">
    <name type="scientific">Namhaeicola litoreus</name>
    <dbReference type="NCBI Taxonomy" id="1052145"/>
    <lineage>
        <taxon>Bacteria</taxon>
        <taxon>Pseudomonadati</taxon>
        <taxon>Bacteroidota</taxon>
        <taxon>Flavobacteriia</taxon>
        <taxon>Flavobacteriales</taxon>
        <taxon>Flavobacteriaceae</taxon>
        <taxon>Namhaeicola</taxon>
    </lineage>
</organism>
<evidence type="ECO:0000313" key="1">
    <source>
        <dbReference type="EMBL" id="MFD1316092.1"/>
    </source>
</evidence>